<dbReference type="CDD" id="cd22157">
    <property type="entry name" value="F-box_AtFBW1-like"/>
    <property type="match status" value="1"/>
</dbReference>
<dbReference type="InterPro" id="IPR036047">
    <property type="entry name" value="F-box-like_dom_sf"/>
</dbReference>
<dbReference type="AlphaFoldDB" id="A0A1R3IEY0"/>
<dbReference type="NCBIfam" id="TIGR01640">
    <property type="entry name" value="F_box_assoc_1"/>
    <property type="match status" value="1"/>
</dbReference>
<proteinExistence type="predicted"/>
<feature type="domain" description="F-box" evidence="1">
    <location>
        <begin position="14"/>
        <end position="54"/>
    </location>
</feature>
<dbReference type="InterPro" id="IPR017451">
    <property type="entry name" value="F-box-assoc_interact_dom"/>
</dbReference>
<evidence type="ECO:0000313" key="3">
    <source>
        <dbReference type="Proteomes" id="UP000187203"/>
    </source>
</evidence>
<name>A0A1R3IEY0_9ROSI</name>
<comment type="caution">
    <text evidence="2">The sequence shown here is derived from an EMBL/GenBank/DDBJ whole genome shotgun (WGS) entry which is preliminary data.</text>
</comment>
<dbReference type="SUPFAM" id="SSF81383">
    <property type="entry name" value="F-box domain"/>
    <property type="match status" value="1"/>
</dbReference>
<dbReference type="PANTHER" id="PTHR31672:SF13">
    <property type="entry name" value="F-BOX PROTEIN CPR30-LIKE"/>
    <property type="match status" value="1"/>
</dbReference>
<protein>
    <recommendedName>
        <fullName evidence="1">F-box domain-containing protein</fullName>
    </recommendedName>
</protein>
<dbReference type="SUPFAM" id="SSF50965">
    <property type="entry name" value="Galactose oxidase, central domain"/>
    <property type="match status" value="1"/>
</dbReference>
<evidence type="ECO:0000313" key="2">
    <source>
        <dbReference type="EMBL" id="OMO81120.1"/>
    </source>
</evidence>
<dbReference type="Pfam" id="PF07734">
    <property type="entry name" value="FBA_1"/>
    <property type="match status" value="1"/>
</dbReference>
<dbReference type="InterPro" id="IPR011043">
    <property type="entry name" value="Gal_Oxase/kelch_b-propeller"/>
</dbReference>
<gene>
    <name evidence="2" type="ORF">COLO4_23751</name>
</gene>
<organism evidence="2 3">
    <name type="scientific">Corchorus olitorius</name>
    <dbReference type="NCBI Taxonomy" id="93759"/>
    <lineage>
        <taxon>Eukaryota</taxon>
        <taxon>Viridiplantae</taxon>
        <taxon>Streptophyta</taxon>
        <taxon>Embryophyta</taxon>
        <taxon>Tracheophyta</taxon>
        <taxon>Spermatophyta</taxon>
        <taxon>Magnoliopsida</taxon>
        <taxon>eudicotyledons</taxon>
        <taxon>Gunneridae</taxon>
        <taxon>Pentapetalae</taxon>
        <taxon>rosids</taxon>
        <taxon>malvids</taxon>
        <taxon>Malvales</taxon>
        <taxon>Malvaceae</taxon>
        <taxon>Grewioideae</taxon>
        <taxon>Apeibeae</taxon>
        <taxon>Corchorus</taxon>
    </lineage>
</organism>
<dbReference type="EMBL" id="AWUE01018341">
    <property type="protein sequence ID" value="OMO81120.1"/>
    <property type="molecule type" value="Genomic_DNA"/>
</dbReference>
<evidence type="ECO:0000259" key="1">
    <source>
        <dbReference type="SMART" id="SM00256"/>
    </source>
</evidence>
<dbReference type="PANTHER" id="PTHR31672">
    <property type="entry name" value="BNACNNG10540D PROTEIN"/>
    <property type="match status" value="1"/>
</dbReference>
<dbReference type="InterPro" id="IPR050796">
    <property type="entry name" value="SCF_F-box_component"/>
</dbReference>
<dbReference type="InterPro" id="IPR006527">
    <property type="entry name" value="F-box-assoc_dom_typ1"/>
</dbReference>
<reference evidence="3" key="1">
    <citation type="submission" date="2013-09" db="EMBL/GenBank/DDBJ databases">
        <title>Corchorus olitorius genome sequencing.</title>
        <authorList>
            <person name="Alam M."/>
            <person name="Haque M.S."/>
            <person name="Islam M.S."/>
            <person name="Emdad E.M."/>
            <person name="Islam M.M."/>
            <person name="Ahmed B."/>
            <person name="Halim A."/>
            <person name="Hossen Q.M.M."/>
            <person name="Hossain M.Z."/>
            <person name="Ahmed R."/>
            <person name="Khan M.M."/>
            <person name="Islam R."/>
            <person name="Rashid M.M."/>
            <person name="Khan S.A."/>
            <person name="Rahman M.S."/>
            <person name="Alam M."/>
            <person name="Yahiya A.S."/>
            <person name="Khan M.S."/>
            <person name="Azam M.S."/>
            <person name="Haque T."/>
            <person name="Lashkar M.Z.H."/>
            <person name="Akhand A.I."/>
            <person name="Morshed G."/>
            <person name="Roy S."/>
            <person name="Uddin K.S."/>
            <person name="Rabeya T."/>
            <person name="Hossain A.S."/>
            <person name="Chowdhury A."/>
            <person name="Snigdha A.R."/>
            <person name="Mortoza M.S."/>
            <person name="Matin S.A."/>
            <person name="Hoque S.M.E."/>
            <person name="Islam M.K."/>
            <person name="Roy D.K."/>
            <person name="Haider R."/>
            <person name="Moosa M.M."/>
            <person name="Elias S.M."/>
            <person name="Hasan A.M."/>
            <person name="Jahan S."/>
            <person name="Shafiuddin M."/>
            <person name="Mahmood N."/>
            <person name="Shommy N.S."/>
        </authorList>
    </citation>
    <scope>NUCLEOTIDE SEQUENCE [LARGE SCALE GENOMIC DNA]</scope>
    <source>
        <strain evidence="3">cv. O-4</strain>
    </source>
</reference>
<accession>A0A1R3IEY0</accession>
<sequence>MEATKRKRSNGVYLPADLVIEILLKLPVKSIIRFECVAKNWYNLFKNPTFISQHSRVSKKNSAASLIFNYYDPKSNSSGYRIGMMMFGDDKTYVSYQDLHQRLPCHVADKKIRNYEIIVGDGLVCLFDFRRSGQMTLWNPATKEFRILPFCNQFTPPIKRPRNSGGRCARRSTGGGCVVHFLGCGIDPSSNDYKVLFIRQESISFGYWTNSYAIYRMSSNSWTVLKKEELQLVEDPDLIINDTNLCINGVCYWHVIVYEPSGRINHELCKLLKFHLDTEVFQLMDSPIPASFHNGKLMPLPASGRIAFWESTEDRCGIWVLNDEGNDWTKLINIDVPIGFKGMFGFWTHGTVFVESSKFGQALMPYDLETGKFNDLEIDTYAFYSYEESLLPVESIKYLQCLRSKE</sequence>
<dbReference type="OrthoDB" id="1867629at2759"/>
<dbReference type="Gene3D" id="1.20.1280.50">
    <property type="match status" value="1"/>
</dbReference>
<dbReference type="Proteomes" id="UP000187203">
    <property type="component" value="Unassembled WGS sequence"/>
</dbReference>
<dbReference type="InterPro" id="IPR001810">
    <property type="entry name" value="F-box_dom"/>
</dbReference>
<dbReference type="Pfam" id="PF00646">
    <property type="entry name" value="F-box"/>
    <property type="match status" value="1"/>
</dbReference>
<keyword evidence="3" id="KW-1185">Reference proteome</keyword>
<dbReference type="SMART" id="SM00256">
    <property type="entry name" value="FBOX"/>
    <property type="match status" value="1"/>
</dbReference>
<dbReference type="STRING" id="93759.A0A1R3IEY0"/>